<organism evidence="3">
    <name type="scientific">Candidatus Actinomarina minuta</name>
    <dbReference type="NCBI Taxonomy" id="1389454"/>
    <lineage>
        <taxon>Bacteria</taxon>
        <taxon>Bacillati</taxon>
        <taxon>Actinomycetota</taxon>
        <taxon>Actinomycetes</taxon>
        <taxon>Candidatus Actinomarinidae</taxon>
        <taxon>Candidatus Actinomarinales</taxon>
        <taxon>Candidatus Actinomarineae</taxon>
        <taxon>Candidatus Actinomarinaceae</taxon>
        <taxon>Candidatus Actinomarina</taxon>
    </lineage>
</organism>
<accession>S5DQ72</accession>
<feature type="domain" description="PhoU" evidence="2">
    <location>
        <begin position="14"/>
        <end position="101"/>
    </location>
</feature>
<keyword evidence="1" id="KW-0592">Phosphate transport</keyword>
<dbReference type="GO" id="GO:0006817">
    <property type="term" value="P:phosphate ion transport"/>
    <property type="evidence" value="ECO:0007669"/>
    <property type="project" value="UniProtKB-KW"/>
</dbReference>
<protein>
    <submittedName>
        <fullName evidence="3">Phosphate transport system regulatory protein PhoU</fullName>
    </submittedName>
</protein>
<evidence type="ECO:0000313" key="3">
    <source>
        <dbReference type="EMBL" id="AGQ19758.1"/>
    </source>
</evidence>
<dbReference type="InterPro" id="IPR026022">
    <property type="entry name" value="PhoU_dom"/>
</dbReference>
<dbReference type="AlphaFoldDB" id="S5DQ72"/>
<dbReference type="PANTHER" id="PTHR42930">
    <property type="entry name" value="PHOSPHATE-SPECIFIC TRANSPORT SYSTEM ACCESSORY PROTEIN PHOU"/>
    <property type="match status" value="1"/>
</dbReference>
<dbReference type="InterPro" id="IPR038078">
    <property type="entry name" value="PhoU-like_sf"/>
</dbReference>
<proteinExistence type="predicted"/>
<dbReference type="SUPFAM" id="SSF109755">
    <property type="entry name" value="PhoU-like"/>
    <property type="match status" value="1"/>
</dbReference>
<dbReference type="EMBL" id="KC811141">
    <property type="protein sequence ID" value="AGQ19758.1"/>
    <property type="molecule type" value="Genomic_DNA"/>
</dbReference>
<dbReference type="GO" id="GO:0045936">
    <property type="term" value="P:negative regulation of phosphate metabolic process"/>
    <property type="evidence" value="ECO:0007669"/>
    <property type="project" value="InterPro"/>
</dbReference>
<reference evidence="3" key="1">
    <citation type="journal article" date="2013" name="Sci. Rep.">
        <title>Metagenomics uncovers a new group of low GC and ultra-small marine Actinobacteria.</title>
        <authorList>
            <person name="Ghai R."/>
            <person name="Mizuno C.M."/>
            <person name="Picazo A."/>
            <person name="Camacho A."/>
            <person name="Rodriguez-Valera F."/>
        </authorList>
    </citation>
    <scope>NUCLEOTIDE SEQUENCE</scope>
</reference>
<dbReference type="PANTHER" id="PTHR42930:SF3">
    <property type="entry name" value="PHOSPHATE-SPECIFIC TRANSPORT SYSTEM ACCESSORY PROTEIN PHOU"/>
    <property type="match status" value="1"/>
</dbReference>
<keyword evidence="1" id="KW-0813">Transport</keyword>
<evidence type="ECO:0000259" key="2">
    <source>
        <dbReference type="Pfam" id="PF01895"/>
    </source>
</evidence>
<dbReference type="Gene3D" id="1.20.58.220">
    <property type="entry name" value="Phosphate transport system protein phou homolog 2, domain 2"/>
    <property type="match status" value="1"/>
</dbReference>
<dbReference type="Pfam" id="PF01895">
    <property type="entry name" value="PhoU"/>
    <property type="match status" value="1"/>
</dbReference>
<dbReference type="InterPro" id="IPR028366">
    <property type="entry name" value="PhoU"/>
</dbReference>
<dbReference type="GO" id="GO:0030643">
    <property type="term" value="P:intracellular phosphate ion homeostasis"/>
    <property type="evidence" value="ECO:0007669"/>
    <property type="project" value="InterPro"/>
</dbReference>
<evidence type="ECO:0000256" key="1">
    <source>
        <dbReference type="ARBA" id="ARBA00022592"/>
    </source>
</evidence>
<name>S5DQ72_9ACTN</name>
<sequence length="210" mass="23883">MSKESLDNIDAKLSEMLTNSMHIYDISMNCLLGDTNLDSVRDDLYATDKTINELHREVRREMIIHSAVNSRNLDIPLLLSYMTMSKDIERIGDYCKNLFEIAETGNTFTKGGDLDSYIGLRNDIGKLIVYLQSCLNLEDETKVHDLITLGSSISTDLDNKITALLENKETIEYPVSTTLFFRYLKRIVSHIVNASTALIMPTDQIDYLDE</sequence>